<proteinExistence type="predicted"/>
<dbReference type="OrthoDB" id="7876148at2"/>
<dbReference type="AlphaFoldDB" id="A0A4R2NN51"/>
<name>A0A4R2NN51_RHOAD</name>
<accession>A0A4R2NN51</accession>
<evidence type="ECO:0000313" key="1">
    <source>
        <dbReference type="EMBL" id="TCP23070.1"/>
    </source>
</evidence>
<dbReference type="EMBL" id="SLXL01000004">
    <property type="protein sequence ID" value="TCP23070.1"/>
    <property type="molecule type" value="Genomic_DNA"/>
</dbReference>
<reference evidence="1 2" key="1">
    <citation type="submission" date="2019-03" db="EMBL/GenBank/DDBJ databases">
        <title>Genomic Encyclopedia of Type Strains, Phase IV (KMG-IV): sequencing the most valuable type-strain genomes for metagenomic binning, comparative biology and taxonomic classification.</title>
        <authorList>
            <person name="Goeker M."/>
        </authorList>
    </citation>
    <scope>NUCLEOTIDE SEQUENCE [LARGE SCALE GENOMIC DNA]</scope>
    <source>
        <strain evidence="1 2">DSM 2781</strain>
    </source>
</reference>
<comment type="caution">
    <text evidence="1">The sequence shown here is derived from an EMBL/GenBank/DDBJ whole genome shotgun (WGS) entry which is preliminary data.</text>
</comment>
<dbReference type="RefSeq" id="WP_132601913.1">
    <property type="nucleotide sequence ID" value="NZ_NRRP01000002.1"/>
</dbReference>
<gene>
    <name evidence="1" type="ORF">EV656_10439</name>
</gene>
<protein>
    <submittedName>
        <fullName evidence="1">Uncharacterized protein</fullName>
    </submittedName>
</protein>
<evidence type="ECO:0000313" key="2">
    <source>
        <dbReference type="Proteomes" id="UP000295733"/>
    </source>
</evidence>
<dbReference type="Proteomes" id="UP000295733">
    <property type="component" value="Unassembled WGS sequence"/>
</dbReference>
<keyword evidence="2" id="KW-1185">Reference proteome</keyword>
<organism evidence="1 2">
    <name type="scientific">Rhodovulum adriaticum</name>
    <name type="common">Rhodopseudomonas adriatica</name>
    <dbReference type="NCBI Taxonomy" id="35804"/>
    <lineage>
        <taxon>Bacteria</taxon>
        <taxon>Pseudomonadati</taxon>
        <taxon>Pseudomonadota</taxon>
        <taxon>Alphaproteobacteria</taxon>
        <taxon>Rhodobacterales</taxon>
        <taxon>Paracoccaceae</taxon>
        <taxon>Rhodovulum</taxon>
    </lineage>
</organism>
<sequence>MGVLEDLADDLAQDTLAAVEETGDEKLIKAVADAIGASSPTTQEAFLTAVRIRTAAARGRKTLEDRLARARQGNAPAQG</sequence>